<dbReference type="GO" id="GO:0005829">
    <property type="term" value="C:cytosol"/>
    <property type="evidence" value="ECO:0007669"/>
    <property type="project" value="TreeGrafter"/>
</dbReference>
<dbReference type="GO" id="GO:0006096">
    <property type="term" value="P:glycolytic process"/>
    <property type="evidence" value="ECO:0007669"/>
    <property type="project" value="UniProtKB-UniRule"/>
</dbReference>
<reference evidence="16 17" key="1">
    <citation type="submission" date="2019-06" db="EMBL/GenBank/DDBJ databases">
        <title>New taxonomy in bacterial strain CC-CFT640, isolated from vineyard.</title>
        <authorList>
            <person name="Lin S.-Y."/>
            <person name="Tsai C.-F."/>
            <person name="Young C.-C."/>
        </authorList>
    </citation>
    <scope>NUCLEOTIDE SEQUENCE [LARGE SCALE GENOMIC DNA]</scope>
    <source>
        <strain evidence="16 17">CC-CFT640</strain>
    </source>
</reference>
<dbReference type="OrthoDB" id="9800863at2"/>
<dbReference type="PANTHER" id="PTHR31637">
    <property type="entry name" value="2,3-BISPHOSPHOGLYCERATE-INDEPENDENT PHOSPHOGLYCERATE MUTASE"/>
    <property type="match status" value="1"/>
</dbReference>
<evidence type="ECO:0000313" key="17">
    <source>
        <dbReference type="Proteomes" id="UP000321638"/>
    </source>
</evidence>
<dbReference type="InterPro" id="IPR005995">
    <property type="entry name" value="Pgm_bpd_ind"/>
</dbReference>
<feature type="binding site" evidence="9 12">
    <location>
        <position position="335"/>
    </location>
    <ligand>
        <name>substrate</name>
    </ligand>
</feature>
<feature type="binding site" evidence="9 13">
    <location>
        <position position="462"/>
    </location>
    <ligand>
        <name>Mn(2+)</name>
        <dbReference type="ChEBI" id="CHEBI:29035"/>
        <label>1</label>
    </ligand>
</feature>
<dbReference type="Pfam" id="PF06415">
    <property type="entry name" value="iPGM_N"/>
    <property type="match status" value="1"/>
</dbReference>
<comment type="similarity">
    <text evidence="4 9">Belongs to the BPG-independent phosphoglycerate mutase family.</text>
</comment>
<keyword evidence="17" id="KW-1185">Reference proteome</keyword>
<feature type="binding site" evidence="9 13">
    <location>
        <position position="443"/>
    </location>
    <ligand>
        <name>Mn(2+)</name>
        <dbReference type="ChEBI" id="CHEBI:29035"/>
        <label>2</label>
    </ligand>
</feature>
<evidence type="ECO:0000256" key="1">
    <source>
        <dbReference type="ARBA" id="ARBA00000370"/>
    </source>
</evidence>
<feature type="binding site" evidence="9 13">
    <location>
        <position position="402"/>
    </location>
    <ligand>
        <name>Mn(2+)</name>
        <dbReference type="ChEBI" id="CHEBI:29035"/>
        <label>1</label>
    </ligand>
</feature>
<feature type="binding site" evidence="9 13">
    <location>
        <position position="444"/>
    </location>
    <ligand>
        <name>Mn(2+)</name>
        <dbReference type="ChEBI" id="CHEBI:29035"/>
        <label>2</label>
    </ligand>
</feature>
<comment type="cofactor">
    <cofactor evidence="9">
        <name>Mn(2+)</name>
        <dbReference type="ChEBI" id="CHEBI:29035"/>
    </cofactor>
    <text evidence="9">Binds 2 manganese ions per subunit.</text>
</comment>
<dbReference type="PANTHER" id="PTHR31637:SF0">
    <property type="entry name" value="2,3-BISPHOSPHOGLYCERATE-INDEPENDENT PHOSPHOGLYCERATE MUTASE"/>
    <property type="match status" value="1"/>
</dbReference>
<name>A0A5C8PFJ0_9HYPH</name>
<feature type="binding site" evidence="9 12">
    <location>
        <begin position="259"/>
        <end position="262"/>
    </location>
    <ligand>
        <name>substrate</name>
    </ligand>
</feature>
<evidence type="ECO:0000256" key="3">
    <source>
        <dbReference type="ARBA" id="ARBA00004798"/>
    </source>
</evidence>
<dbReference type="InterPro" id="IPR006124">
    <property type="entry name" value="Metalloenzyme"/>
</dbReference>
<feature type="active site" description="Phosphoserine intermediate" evidence="9 11">
    <location>
        <position position="66"/>
    </location>
</feature>
<dbReference type="GO" id="GO:0006007">
    <property type="term" value="P:glucose catabolic process"/>
    <property type="evidence" value="ECO:0007669"/>
    <property type="project" value="InterPro"/>
</dbReference>
<feature type="domain" description="BPG-independent PGAM N-terminal" evidence="15">
    <location>
        <begin position="86"/>
        <end position="296"/>
    </location>
</feature>
<keyword evidence="5 9" id="KW-0479">Metal-binding</keyword>
<evidence type="ECO:0000256" key="4">
    <source>
        <dbReference type="ARBA" id="ARBA00008819"/>
    </source>
</evidence>
<dbReference type="Pfam" id="PF01676">
    <property type="entry name" value="Metalloenzyme"/>
    <property type="match status" value="1"/>
</dbReference>
<comment type="catalytic activity">
    <reaction evidence="1 9">
        <text>(2R)-2-phosphoglycerate = (2R)-3-phosphoglycerate</text>
        <dbReference type="Rhea" id="RHEA:15901"/>
        <dbReference type="ChEBI" id="CHEBI:58272"/>
        <dbReference type="ChEBI" id="CHEBI:58289"/>
        <dbReference type="EC" id="5.4.2.12"/>
    </reaction>
</comment>
<evidence type="ECO:0000259" key="14">
    <source>
        <dbReference type="Pfam" id="PF01676"/>
    </source>
</evidence>
<dbReference type="SUPFAM" id="SSF64158">
    <property type="entry name" value="2,3-Bisphosphoglycerate-independent phosphoglycerate mutase, substrate-binding domain"/>
    <property type="match status" value="1"/>
</dbReference>
<dbReference type="InterPro" id="IPR017850">
    <property type="entry name" value="Alkaline_phosphatase_core_sf"/>
</dbReference>
<evidence type="ECO:0000256" key="2">
    <source>
        <dbReference type="ARBA" id="ARBA00002315"/>
    </source>
</evidence>
<feature type="binding site" evidence="9 12">
    <location>
        <begin position="156"/>
        <end position="157"/>
    </location>
    <ligand>
        <name>substrate</name>
    </ligand>
</feature>
<dbReference type="FunFam" id="3.40.1450.10:FF:000002">
    <property type="entry name" value="2,3-bisphosphoglycerate-independent phosphoglycerate mutase"/>
    <property type="match status" value="1"/>
</dbReference>
<dbReference type="HAMAP" id="MF_01038">
    <property type="entry name" value="GpmI"/>
    <property type="match status" value="1"/>
</dbReference>
<sequence length="535" mass="56935">MAQPIAPRPVVLCVLDGWGHRLDPRDNAVLAARTPNFDRLVSTCPQGLIDASELYVGLPQGQMGNSEVGHMNLGAGRVVMQDLPRIDRAIADGSLAKGPALQDFIAKLKASGGACHVMGLVSPGGVHSHQDHIAALANIVAAAGVHVRVHAFLDGRDTPPQSAREYLADLQAALKPGLPITIGTVSGRFYAMDRDKRWDRVTKAYVALTDAQGERADTPDAAVAQGYAAKTTDEFVLPTVIAGYDGMKDGDGVLMGNFRADRAREILTALLDPLFDGFPRPRVVSFAGALGLTEYSTALNAFLDTLFPSIAIANGLGETVSKAGLTQLRIAETEKYAHVTFFLNGGEERVFPGEDRILVPSPKVATYDLKPEMSAPEVTDRLVEAIDAKRFDLIVVNYANTDQVGHSGVFAAAVKAVETVDSSLGRLMDAVQRAGGTLLVTADHGNVEQLFDYETNQPHTQHTLNKVPAVLFNAPAGVVSLADGRLADVAPTLLALMGIKQPAEMTGQSLLRATPRDHVLTVPAAMRQEAARKVA</sequence>
<evidence type="ECO:0000256" key="11">
    <source>
        <dbReference type="PIRSR" id="PIRSR001492-1"/>
    </source>
</evidence>
<proteinExistence type="inferred from homology"/>
<feature type="binding site" evidence="9 12">
    <location>
        <position position="188"/>
    </location>
    <ligand>
        <name>substrate</name>
    </ligand>
</feature>
<dbReference type="PIRSF" id="PIRSF001492">
    <property type="entry name" value="IPGAM"/>
    <property type="match status" value="1"/>
</dbReference>
<keyword evidence="7 9" id="KW-0464">Manganese</keyword>
<evidence type="ECO:0000313" key="16">
    <source>
        <dbReference type="EMBL" id="TXL72110.1"/>
    </source>
</evidence>
<feature type="domain" description="Metalloenzyme" evidence="14">
    <location>
        <begin position="9"/>
        <end position="500"/>
    </location>
</feature>
<dbReference type="InterPro" id="IPR036646">
    <property type="entry name" value="PGAM_B_sf"/>
</dbReference>
<evidence type="ECO:0000256" key="13">
    <source>
        <dbReference type="PIRSR" id="PIRSR001492-3"/>
    </source>
</evidence>
<evidence type="ECO:0000256" key="12">
    <source>
        <dbReference type="PIRSR" id="PIRSR001492-2"/>
    </source>
</evidence>
<dbReference type="SUPFAM" id="SSF53649">
    <property type="entry name" value="Alkaline phosphatase-like"/>
    <property type="match status" value="1"/>
</dbReference>
<comment type="caution">
    <text evidence="16">The sequence shown here is derived from an EMBL/GenBank/DDBJ whole genome shotgun (WGS) entry which is preliminary data.</text>
</comment>
<dbReference type="EMBL" id="VDUZ01000036">
    <property type="protein sequence ID" value="TXL72110.1"/>
    <property type="molecule type" value="Genomic_DNA"/>
</dbReference>
<dbReference type="Gene3D" id="3.40.1450.10">
    <property type="entry name" value="BPG-independent phosphoglycerate mutase, domain B"/>
    <property type="match status" value="1"/>
</dbReference>
<dbReference type="GO" id="GO:0030145">
    <property type="term" value="F:manganese ion binding"/>
    <property type="evidence" value="ECO:0007669"/>
    <property type="project" value="UniProtKB-UniRule"/>
</dbReference>
<comment type="subunit">
    <text evidence="9">Monomer.</text>
</comment>
<protein>
    <recommendedName>
        <fullName evidence="9 10">2,3-bisphosphoglycerate-independent phosphoglycerate mutase</fullName>
        <shortName evidence="9">BPG-independent PGAM</shortName>
        <shortName evidence="9">Phosphoglyceromutase</shortName>
        <shortName evidence="9">iPGM</shortName>
        <ecNumber evidence="9 10">5.4.2.12</ecNumber>
    </recommendedName>
</protein>
<dbReference type="UniPathway" id="UPA00109">
    <property type="reaction ID" value="UER00186"/>
</dbReference>
<gene>
    <name evidence="9" type="primary">gpmI</name>
    <name evidence="16" type="ORF">FHP25_27175</name>
</gene>
<feature type="binding site" evidence="9 12">
    <location>
        <position position="127"/>
    </location>
    <ligand>
        <name>substrate</name>
    </ligand>
</feature>
<evidence type="ECO:0000256" key="5">
    <source>
        <dbReference type="ARBA" id="ARBA00022723"/>
    </source>
</evidence>
<dbReference type="EC" id="5.4.2.12" evidence="9 10"/>
<comment type="pathway">
    <text evidence="3 9">Carbohydrate degradation; glycolysis; pyruvate from D-glyceraldehyde 3-phosphate: step 3/5.</text>
</comment>
<feature type="binding site" evidence="9 13">
    <location>
        <position position="66"/>
    </location>
    <ligand>
        <name>Mn(2+)</name>
        <dbReference type="ChEBI" id="CHEBI:29035"/>
        <label>2</label>
    </ligand>
</feature>
<comment type="function">
    <text evidence="2 9">Catalyzes the interconversion of 2-phosphoglycerate and 3-phosphoglycerate.</text>
</comment>
<organism evidence="16 17">
    <name type="scientific">Vineibacter terrae</name>
    <dbReference type="NCBI Taxonomy" id="2586908"/>
    <lineage>
        <taxon>Bacteria</taxon>
        <taxon>Pseudomonadati</taxon>
        <taxon>Pseudomonadota</taxon>
        <taxon>Alphaproteobacteria</taxon>
        <taxon>Hyphomicrobiales</taxon>
        <taxon>Vineibacter</taxon>
    </lineage>
</organism>
<evidence type="ECO:0000256" key="10">
    <source>
        <dbReference type="NCBIfam" id="TIGR01307"/>
    </source>
</evidence>
<dbReference type="RefSeq" id="WP_147850137.1">
    <property type="nucleotide sequence ID" value="NZ_VDUZ01000036.1"/>
</dbReference>
<evidence type="ECO:0000256" key="7">
    <source>
        <dbReference type="ARBA" id="ARBA00023211"/>
    </source>
</evidence>
<feature type="binding site" evidence="9 13">
    <location>
        <position position="16"/>
    </location>
    <ligand>
        <name>Mn(2+)</name>
        <dbReference type="ChEBI" id="CHEBI:29035"/>
        <label>2</label>
    </ligand>
</feature>
<dbReference type="CDD" id="cd16010">
    <property type="entry name" value="iPGM"/>
    <property type="match status" value="1"/>
</dbReference>
<feature type="binding site" evidence="9 13">
    <location>
        <position position="406"/>
    </location>
    <ligand>
        <name>Mn(2+)</name>
        <dbReference type="ChEBI" id="CHEBI:29035"/>
        <label>1</label>
    </ligand>
</feature>
<dbReference type="AlphaFoldDB" id="A0A5C8PFJ0"/>
<dbReference type="GO" id="GO:0004619">
    <property type="term" value="F:phosphoglycerate mutase activity"/>
    <property type="evidence" value="ECO:0007669"/>
    <property type="project" value="UniProtKB-UniRule"/>
</dbReference>
<dbReference type="InterPro" id="IPR011258">
    <property type="entry name" value="BPG-indep_PGM_N"/>
</dbReference>
<keyword evidence="8 9" id="KW-0413">Isomerase</keyword>
<evidence type="ECO:0000256" key="8">
    <source>
        <dbReference type="ARBA" id="ARBA00023235"/>
    </source>
</evidence>
<dbReference type="Proteomes" id="UP000321638">
    <property type="component" value="Unassembled WGS sequence"/>
</dbReference>
<evidence type="ECO:0000259" key="15">
    <source>
        <dbReference type="Pfam" id="PF06415"/>
    </source>
</evidence>
<dbReference type="Gene3D" id="3.40.720.10">
    <property type="entry name" value="Alkaline Phosphatase, subunit A"/>
    <property type="match status" value="1"/>
</dbReference>
<keyword evidence="6 9" id="KW-0324">Glycolysis</keyword>
<accession>A0A5C8PFJ0</accession>
<dbReference type="NCBIfam" id="TIGR01307">
    <property type="entry name" value="pgm_bpd_ind"/>
    <property type="match status" value="1"/>
</dbReference>
<feature type="binding site" evidence="9 12">
    <location>
        <position position="194"/>
    </location>
    <ligand>
        <name>substrate</name>
    </ligand>
</feature>
<evidence type="ECO:0000256" key="6">
    <source>
        <dbReference type="ARBA" id="ARBA00023152"/>
    </source>
</evidence>
<evidence type="ECO:0000256" key="9">
    <source>
        <dbReference type="HAMAP-Rule" id="MF_01038"/>
    </source>
</evidence>